<feature type="domain" description="Polymerase/histidinol phosphatase N-terminal" evidence="1">
    <location>
        <begin position="5"/>
        <end position="72"/>
    </location>
</feature>
<proteinExistence type="predicted"/>
<dbReference type="SMART" id="SM00481">
    <property type="entry name" value="POLIIIAc"/>
    <property type="match status" value="1"/>
</dbReference>
<dbReference type="InterPro" id="IPR011708">
    <property type="entry name" value="DNA_pol3_alpha_NTPase_dom"/>
</dbReference>
<dbReference type="CDD" id="cd12113">
    <property type="entry name" value="PHP_PolIIIA_DnaE3"/>
    <property type="match status" value="1"/>
</dbReference>
<dbReference type="NCBIfam" id="TIGR00594">
    <property type="entry name" value="polc"/>
    <property type="match status" value="1"/>
</dbReference>
<feature type="non-terminal residue" evidence="2">
    <location>
        <position position="356"/>
    </location>
</feature>
<evidence type="ECO:0000313" key="2">
    <source>
        <dbReference type="EMBL" id="KKL71841.1"/>
    </source>
</evidence>
<dbReference type="InterPro" id="IPR004805">
    <property type="entry name" value="DnaE2/DnaE/PolC"/>
</dbReference>
<dbReference type="PANTHER" id="PTHR32294">
    <property type="entry name" value="DNA POLYMERASE III SUBUNIT ALPHA"/>
    <property type="match status" value="1"/>
</dbReference>
<evidence type="ECO:0000259" key="1">
    <source>
        <dbReference type="SMART" id="SM00481"/>
    </source>
</evidence>
<dbReference type="InterPro" id="IPR003141">
    <property type="entry name" value="Pol/His_phosphatase_N"/>
</dbReference>
<comment type="caution">
    <text evidence="2">The sequence shown here is derived from an EMBL/GenBank/DDBJ whole genome shotgun (WGS) entry which is preliminary data.</text>
</comment>
<dbReference type="EMBL" id="LAZR01025464">
    <property type="protein sequence ID" value="KKL71841.1"/>
    <property type="molecule type" value="Genomic_DNA"/>
</dbReference>
<dbReference type="Pfam" id="PF07733">
    <property type="entry name" value="DNA_pol3_alpha"/>
    <property type="match status" value="1"/>
</dbReference>
<dbReference type="GO" id="GO:0008408">
    <property type="term" value="F:3'-5' exonuclease activity"/>
    <property type="evidence" value="ECO:0007669"/>
    <property type="project" value="InterPro"/>
</dbReference>
<dbReference type="Pfam" id="PF02811">
    <property type="entry name" value="PHP"/>
    <property type="match status" value="1"/>
</dbReference>
<gene>
    <name evidence="2" type="ORF">LCGC14_2090900</name>
</gene>
<dbReference type="PANTHER" id="PTHR32294:SF0">
    <property type="entry name" value="DNA POLYMERASE III SUBUNIT ALPHA"/>
    <property type="match status" value="1"/>
</dbReference>
<organism evidence="2">
    <name type="scientific">marine sediment metagenome</name>
    <dbReference type="NCBI Taxonomy" id="412755"/>
    <lineage>
        <taxon>unclassified sequences</taxon>
        <taxon>metagenomes</taxon>
        <taxon>ecological metagenomes</taxon>
    </lineage>
</organism>
<dbReference type="AlphaFoldDB" id="A0A0F9F052"/>
<dbReference type="InterPro" id="IPR004013">
    <property type="entry name" value="PHP_dom"/>
</dbReference>
<protein>
    <recommendedName>
        <fullName evidence="1">Polymerase/histidinol phosphatase N-terminal domain-containing protein</fullName>
    </recommendedName>
</protein>
<reference evidence="2" key="1">
    <citation type="journal article" date="2015" name="Nature">
        <title>Complex archaea that bridge the gap between prokaryotes and eukaryotes.</title>
        <authorList>
            <person name="Spang A."/>
            <person name="Saw J.H."/>
            <person name="Jorgensen S.L."/>
            <person name="Zaremba-Niedzwiedzka K."/>
            <person name="Martijn J."/>
            <person name="Lind A.E."/>
            <person name="van Eijk R."/>
            <person name="Schleper C."/>
            <person name="Guy L."/>
            <person name="Ettema T.J."/>
        </authorList>
    </citation>
    <scope>NUCLEOTIDE SEQUENCE</scope>
</reference>
<dbReference type="GO" id="GO:0006260">
    <property type="term" value="P:DNA replication"/>
    <property type="evidence" value="ECO:0007669"/>
    <property type="project" value="InterPro"/>
</dbReference>
<sequence length="356" mass="40540">MNEFIHLHNHSDFSLLDGAISIDGLIDKAVALQMPALALTDHGNMFGIPEFYKACLSRGVKPIIGSEFYLAPESRLHKSGTQKDTQHFRLVLLAKDETGYRNLLKLSSIGYTEGFHYKPRIDDEVLKMHHQGIIALTACIEGEIPRLILTGQEERALEKALYYRDLFGKDGFYLELQNQGISDQKIVSKKMINIARQAGIPLVATNNVHYPNREDAIAQEILICVRTKKKFSEEKRLKFEYPEFYFKSQEEMAELFADIPEALTNTRVIADRCNVEIPFPGPQLPIFEVPVGFDSNSYLSKLAHQGLHNRYYPVTEQLKQRLEYELSVIRTTGYAGYFLLVWDIVKFAHEAGIPVG</sequence>
<dbReference type="SUPFAM" id="SSF89550">
    <property type="entry name" value="PHP domain-like"/>
    <property type="match status" value="1"/>
</dbReference>
<accession>A0A0F9F052</accession>
<dbReference type="InterPro" id="IPR016195">
    <property type="entry name" value="Pol/histidinol_Pase-like"/>
</dbReference>
<dbReference type="Gene3D" id="3.20.20.140">
    <property type="entry name" value="Metal-dependent hydrolases"/>
    <property type="match status" value="1"/>
</dbReference>
<name>A0A0F9F052_9ZZZZ</name>